<accession>A0ABQ9GGJ6</accession>
<evidence type="ECO:0000313" key="2">
    <source>
        <dbReference type="EMBL" id="KAJ8870781.1"/>
    </source>
</evidence>
<sequence length="943" mass="103783">MGDHRENPGDQPASSSGTIPMCKNPGATSPEIEPGFSLLPDGYPFGRLSQQAEASQTQGSFPESCAADKGMGLPSSEKPPHNFSSMQLSTLCLRLRASNCGVLLPTVTHQNNLRVHLAVSVQKCRAMKVGMYKIHAGLSVAAVRMLTSHQARAGLDSRRVAPAEIVLDDAAVQPVFSGISRFSPVLHSDAAPYSPRSTLVGYRDLDINLAAWLGRRTARRAPRHVIDKTARQFSALRVEAMRELIRMSPYAQRSVERRARLMRSVNARTRKDREPRIIPSEPQVIVLRPAESPVEIYYLTPLTQLPRKPFTILVILSDLSQSPRNTVALASPRSRRNQHQCKASRLRAIHGRSDIPISMYSWSAVPITKALAPGVTMALFECVISYAIQLRLDQFTIGRTYWRVPSKVGTDGRKAVICLNVELRFQTFSSGWSRGGGEYTEKIRRQAASSSTIPTFENLGANPDRRGGGGSALATASPLPLLLRLLYLHGGYGDRLSWCLEGFITAGGHEEKDYAATQYCSNIGDDADNRNSRISRYALNADALRRNLLHPDWLPLIATRIIALLLNQLYLRTPVISRPFFQPSGESCHSTSFAAACLIKLQLRCRDGAPLPFFAEAKSAQECSALSLWCDFLDSVELCLPEAEKYSGSRTRAGLQKKLKVPDSGLRVGFRTEPAALPDLREITKMVIKRRLTQYDRQLRITVVPAIVKMLAPSSVKQITVRISTYLWYNVVRELCDVLTCAYRHSLAHPDMQLQWEHSDLKIKTYDLRSKAKDLRLDALDKCVLRHVQRAAVCPALIDLQNGVRNYGGVVARLLASHQGQPSLIPSGIAPGFSQVGIAPDDAAGRRVFSEISRFPSHLNSGAAPYSPHFIPTGSFTTLLITNQSNNGTANHRAMGVGWRGGGKGKQFDVYLFGPKALGLKLESPVFASPRTSTDIRSCLAAG</sequence>
<keyword evidence="3" id="KW-1185">Reference proteome</keyword>
<gene>
    <name evidence="2" type="ORF">PR048_027080</name>
</gene>
<evidence type="ECO:0000313" key="3">
    <source>
        <dbReference type="Proteomes" id="UP001159363"/>
    </source>
</evidence>
<comment type="caution">
    <text evidence="2">The sequence shown here is derived from an EMBL/GenBank/DDBJ whole genome shotgun (WGS) entry which is preliminary data.</text>
</comment>
<evidence type="ECO:0000256" key="1">
    <source>
        <dbReference type="SAM" id="MobiDB-lite"/>
    </source>
</evidence>
<dbReference type="Proteomes" id="UP001159363">
    <property type="component" value="Chromosome 11"/>
</dbReference>
<feature type="region of interest" description="Disordered" evidence="1">
    <location>
        <begin position="1"/>
        <end position="80"/>
    </location>
</feature>
<proteinExistence type="predicted"/>
<feature type="compositionally biased region" description="Polar residues" evidence="1">
    <location>
        <begin position="48"/>
        <end position="61"/>
    </location>
</feature>
<organism evidence="2 3">
    <name type="scientific">Dryococelus australis</name>
    <dbReference type="NCBI Taxonomy" id="614101"/>
    <lineage>
        <taxon>Eukaryota</taxon>
        <taxon>Metazoa</taxon>
        <taxon>Ecdysozoa</taxon>
        <taxon>Arthropoda</taxon>
        <taxon>Hexapoda</taxon>
        <taxon>Insecta</taxon>
        <taxon>Pterygota</taxon>
        <taxon>Neoptera</taxon>
        <taxon>Polyneoptera</taxon>
        <taxon>Phasmatodea</taxon>
        <taxon>Verophasmatodea</taxon>
        <taxon>Anareolatae</taxon>
        <taxon>Phasmatidae</taxon>
        <taxon>Eurycanthinae</taxon>
        <taxon>Dryococelus</taxon>
    </lineage>
</organism>
<protein>
    <submittedName>
        <fullName evidence="2">Uncharacterized protein</fullName>
    </submittedName>
</protein>
<name>A0ABQ9GGJ6_9NEOP</name>
<dbReference type="EMBL" id="JARBHB010000012">
    <property type="protein sequence ID" value="KAJ8870781.1"/>
    <property type="molecule type" value="Genomic_DNA"/>
</dbReference>
<reference evidence="2 3" key="1">
    <citation type="submission" date="2023-02" db="EMBL/GenBank/DDBJ databases">
        <title>LHISI_Scaffold_Assembly.</title>
        <authorList>
            <person name="Stuart O.P."/>
            <person name="Cleave R."/>
            <person name="Magrath M.J.L."/>
            <person name="Mikheyev A.S."/>
        </authorList>
    </citation>
    <scope>NUCLEOTIDE SEQUENCE [LARGE SCALE GENOMIC DNA]</scope>
    <source>
        <strain evidence="2">Daus_M_001</strain>
        <tissue evidence="2">Leg muscle</tissue>
    </source>
</reference>